<protein>
    <recommendedName>
        <fullName evidence="3">SMI1 / KNR4 family (SUKH-1)</fullName>
    </recommendedName>
</protein>
<proteinExistence type="predicted"/>
<keyword evidence="2" id="KW-1185">Reference proteome</keyword>
<dbReference type="OrthoDB" id="1445467at2"/>
<reference evidence="2" key="1">
    <citation type="submission" date="2016-11" db="EMBL/GenBank/DDBJ databases">
        <authorList>
            <person name="Varghese N."/>
            <person name="Submissions S."/>
        </authorList>
    </citation>
    <scope>NUCLEOTIDE SEQUENCE [LARGE SCALE GENOMIC DNA]</scope>
    <source>
        <strain evidence="2">DSM 16990</strain>
    </source>
</reference>
<dbReference type="InterPro" id="IPR037883">
    <property type="entry name" value="Knr4/Smi1-like_sf"/>
</dbReference>
<dbReference type="Proteomes" id="UP000184287">
    <property type="component" value="Unassembled WGS sequence"/>
</dbReference>
<evidence type="ECO:0000313" key="1">
    <source>
        <dbReference type="EMBL" id="SHG43401.1"/>
    </source>
</evidence>
<sequence>MEAGGFKIIQLLKEYSFLVTDVQSLENFESRDGFEIITDQDLEGMIDFFKQYPDDFEDLLPIITDGNSNYLCVYFKGNDKGKVCHLSHDEMDLSPRFKNIENLIKTINANPEAWDFEELPDGSFDF</sequence>
<evidence type="ECO:0000313" key="2">
    <source>
        <dbReference type="Proteomes" id="UP000184287"/>
    </source>
</evidence>
<dbReference type="SUPFAM" id="SSF160631">
    <property type="entry name" value="SMI1/KNR4-like"/>
    <property type="match status" value="1"/>
</dbReference>
<dbReference type="RefSeq" id="WP_073235296.1">
    <property type="nucleotide sequence ID" value="NZ_FQUQ01000005.1"/>
</dbReference>
<dbReference type="STRING" id="288992.SAMN04488522_105491"/>
<evidence type="ECO:0008006" key="3">
    <source>
        <dbReference type="Google" id="ProtNLM"/>
    </source>
</evidence>
<dbReference type="AlphaFoldDB" id="A0A1M5JS66"/>
<accession>A0A1M5JS66</accession>
<organism evidence="1 2">
    <name type="scientific">Pedobacter caeni</name>
    <dbReference type="NCBI Taxonomy" id="288992"/>
    <lineage>
        <taxon>Bacteria</taxon>
        <taxon>Pseudomonadati</taxon>
        <taxon>Bacteroidota</taxon>
        <taxon>Sphingobacteriia</taxon>
        <taxon>Sphingobacteriales</taxon>
        <taxon>Sphingobacteriaceae</taxon>
        <taxon>Pedobacter</taxon>
    </lineage>
</organism>
<name>A0A1M5JS66_9SPHI</name>
<gene>
    <name evidence="1" type="ORF">SAMN04488522_105491</name>
</gene>
<dbReference type="EMBL" id="FQUQ01000005">
    <property type="protein sequence ID" value="SHG43401.1"/>
    <property type="molecule type" value="Genomic_DNA"/>
</dbReference>